<dbReference type="PANTHER" id="PTHR13622">
    <property type="entry name" value="THIAMIN PYROPHOSPHOKINASE"/>
    <property type="match status" value="1"/>
</dbReference>
<dbReference type="PROSITE" id="PS51462">
    <property type="entry name" value="NUDIX"/>
    <property type="match status" value="1"/>
</dbReference>
<sequence length="285" mass="31296">MSFHQHIVNLNRHDLGRFRPFFVAERKVGWVRHRIAERLADFGSVFDVGSFGVALRPTLATPAQRTDAVAETLSVLRDEGLVPPPRHERYAVSATLSEAPLFELDRAHVPVFGVLSTGVHLNGYVQGPDGPRLWVARRADDRAVAPGKLDNLVAGGRSAGLSPRETLMKECDEEAGIDPGMAARARPAGLVSYCLEADLGLKRDTLFVYDLEVPESFAPVNRDGEIAAFMLWSVHAVLETLRDGDAFKFNVPLVILDFAVRQGILTPDSEPDYASLVHGLRRSLP</sequence>
<dbReference type="STRING" id="69960.SAMN05421720_101491"/>
<organism evidence="2 3">
    <name type="scientific">Rhodospira trueperi</name>
    <dbReference type="NCBI Taxonomy" id="69960"/>
    <lineage>
        <taxon>Bacteria</taxon>
        <taxon>Pseudomonadati</taxon>
        <taxon>Pseudomonadota</taxon>
        <taxon>Alphaproteobacteria</taxon>
        <taxon>Rhodospirillales</taxon>
        <taxon>Rhodospirillaceae</taxon>
        <taxon>Rhodospira</taxon>
    </lineage>
</organism>
<dbReference type="InterPro" id="IPR000086">
    <property type="entry name" value="NUDIX_hydrolase_dom"/>
</dbReference>
<reference evidence="2 3" key="1">
    <citation type="submission" date="2016-10" db="EMBL/GenBank/DDBJ databases">
        <authorList>
            <person name="de Groot N.N."/>
        </authorList>
    </citation>
    <scope>NUCLEOTIDE SEQUENCE [LARGE SCALE GENOMIC DNA]</scope>
    <source>
        <strain evidence="2 3">ATCC 700224</strain>
    </source>
</reference>
<dbReference type="CDD" id="cd03676">
    <property type="entry name" value="NUDIX_Tnr3_like"/>
    <property type="match status" value="1"/>
</dbReference>
<accession>A0A1G6XIG1</accession>
<dbReference type="InterPro" id="IPR015797">
    <property type="entry name" value="NUDIX_hydrolase-like_dom_sf"/>
</dbReference>
<dbReference type="FunFam" id="3.90.79.10:FF:000019">
    <property type="entry name" value="Thiamin pyrophosphokinase, putative"/>
    <property type="match status" value="1"/>
</dbReference>
<dbReference type="Proteomes" id="UP000199412">
    <property type="component" value="Unassembled WGS sequence"/>
</dbReference>
<dbReference type="InterPro" id="IPR031804">
    <property type="entry name" value="DUF4743"/>
</dbReference>
<proteinExistence type="predicted"/>
<evidence type="ECO:0000313" key="3">
    <source>
        <dbReference type="Proteomes" id="UP000199412"/>
    </source>
</evidence>
<dbReference type="SUPFAM" id="SSF55811">
    <property type="entry name" value="Nudix"/>
    <property type="match status" value="1"/>
</dbReference>
<evidence type="ECO:0000313" key="2">
    <source>
        <dbReference type="EMBL" id="SDD77097.1"/>
    </source>
</evidence>
<dbReference type="OrthoDB" id="8438812at2"/>
<gene>
    <name evidence="2" type="ORF">SAMN05421720_101491</name>
</gene>
<dbReference type="Pfam" id="PF15916">
    <property type="entry name" value="DUF4743"/>
    <property type="match status" value="1"/>
</dbReference>
<keyword evidence="3" id="KW-1185">Reference proteome</keyword>
<evidence type="ECO:0000259" key="1">
    <source>
        <dbReference type="PROSITE" id="PS51462"/>
    </source>
</evidence>
<dbReference type="Gene3D" id="3.90.79.10">
    <property type="entry name" value="Nucleoside Triphosphate Pyrophosphohydrolase"/>
    <property type="match status" value="1"/>
</dbReference>
<dbReference type="GO" id="GO:0044715">
    <property type="term" value="F:8-oxo-dGDP phosphatase activity"/>
    <property type="evidence" value="ECO:0007669"/>
    <property type="project" value="TreeGrafter"/>
</dbReference>
<dbReference type="PANTHER" id="PTHR13622:SF8">
    <property type="entry name" value="THIAMIN PYROPHOSPHOKINASE 1"/>
    <property type="match status" value="1"/>
</dbReference>
<protein>
    <submittedName>
        <fullName evidence="2">NUDIX domain-containing protein</fullName>
    </submittedName>
</protein>
<dbReference type="AlphaFoldDB" id="A0A1G6XIG1"/>
<dbReference type="Pfam" id="PF00293">
    <property type="entry name" value="NUDIX"/>
    <property type="match status" value="1"/>
</dbReference>
<feature type="domain" description="Nudix hydrolase" evidence="1">
    <location>
        <begin position="106"/>
        <end position="257"/>
    </location>
</feature>
<dbReference type="EMBL" id="FNAP01000001">
    <property type="protein sequence ID" value="SDD77097.1"/>
    <property type="molecule type" value="Genomic_DNA"/>
</dbReference>
<dbReference type="RefSeq" id="WP_092781494.1">
    <property type="nucleotide sequence ID" value="NZ_FNAP01000001.1"/>
</dbReference>
<name>A0A1G6XIG1_9PROT</name>